<dbReference type="EMBL" id="FQWQ01000006">
    <property type="protein sequence ID" value="SHH97162.1"/>
    <property type="molecule type" value="Genomic_DNA"/>
</dbReference>
<dbReference type="OrthoDB" id="1160770at2"/>
<gene>
    <name evidence="4" type="ORF">SAMN04488109_6358</name>
</gene>
<keyword evidence="5" id="KW-1185">Reference proteome</keyword>
<reference evidence="4 5" key="1">
    <citation type="submission" date="2016-11" db="EMBL/GenBank/DDBJ databases">
        <authorList>
            <person name="Jaros S."/>
            <person name="Januszkiewicz K."/>
            <person name="Wedrychowicz H."/>
        </authorList>
    </citation>
    <scope>NUCLEOTIDE SEQUENCE [LARGE SCALE GENOMIC DNA]</scope>
    <source>
        <strain evidence="4 5">DSM 24574</strain>
    </source>
</reference>
<accession>A0A1M5XBZ5</accession>
<dbReference type="RefSeq" id="WP_143165168.1">
    <property type="nucleotide sequence ID" value="NZ_FQWQ01000006.1"/>
</dbReference>
<evidence type="ECO:0000313" key="5">
    <source>
        <dbReference type="Proteomes" id="UP000184212"/>
    </source>
</evidence>
<feature type="coiled-coil region" evidence="1">
    <location>
        <begin position="144"/>
        <end position="192"/>
    </location>
</feature>
<evidence type="ECO:0000256" key="1">
    <source>
        <dbReference type="SAM" id="Coils"/>
    </source>
</evidence>
<evidence type="ECO:0000259" key="3">
    <source>
        <dbReference type="Pfam" id="PF13256"/>
    </source>
</evidence>
<protein>
    <recommendedName>
        <fullName evidence="3">DUF4047 domain-containing protein</fullName>
    </recommendedName>
</protein>
<dbReference type="InterPro" id="IPR025120">
    <property type="entry name" value="DUF4047"/>
</dbReference>
<name>A0A1M5XBZ5_9BACT</name>
<proteinExistence type="predicted"/>
<sequence length="215" mass="24415">MANLLKKAMGLFVEFDEGPDDQRAPRNDSSPTPPPRATARAVLNAEELDKFGKHFEKLFDQQNLPGPDYYEFMKMMETLEAHIRDEKARISATFAALAIQGLTKEKLVETAKTYQEIIRHDQAQFEKTAAEKRDKEIGQKIKDVQGLEENITRHAETIQKLTKEIADSQQAMEKLKQTIAEEEGKLNKNKQGYLTACEAMFGKIADDITKIQTNL</sequence>
<dbReference type="Proteomes" id="UP000184212">
    <property type="component" value="Unassembled WGS sequence"/>
</dbReference>
<evidence type="ECO:0000256" key="2">
    <source>
        <dbReference type="SAM" id="MobiDB-lite"/>
    </source>
</evidence>
<feature type="domain" description="DUF4047" evidence="3">
    <location>
        <begin position="76"/>
        <end position="183"/>
    </location>
</feature>
<feature type="region of interest" description="Disordered" evidence="2">
    <location>
        <begin position="16"/>
        <end position="37"/>
    </location>
</feature>
<dbReference type="STRING" id="947013.SAMN04488109_6358"/>
<keyword evidence="1" id="KW-0175">Coiled coil</keyword>
<dbReference type="AlphaFoldDB" id="A0A1M5XBZ5"/>
<dbReference type="Pfam" id="PF13256">
    <property type="entry name" value="DUF4047"/>
    <property type="match status" value="1"/>
</dbReference>
<evidence type="ECO:0000313" key="4">
    <source>
        <dbReference type="EMBL" id="SHH97162.1"/>
    </source>
</evidence>
<organism evidence="4 5">
    <name type="scientific">Chryseolinea serpens</name>
    <dbReference type="NCBI Taxonomy" id="947013"/>
    <lineage>
        <taxon>Bacteria</taxon>
        <taxon>Pseudomonadati</taxon>
        <taxon>Bacteroidota</taxon>
        <taxon>Cytophagia</taxon>
        <taxon>Cytophagales</taxon>
        <taxon>Fulvivirgaceae</taxon>
        <taxon>Chryseolinea</taxon>
    </lineage>
</organism>